<dbReference type="EMBL" id="CM020619">
    <property type="protein sequence ID" value="KAK1863285.1"/>
    <property type="molecule type" value="Genomic_DNA"/>
</dbReference>
<keyword evidence="2" id="KW-1185">Reference proteome</keyword>
<name>A0ACC3BZV4_PYRYE</name>
<sequence>MALSTPPSPKGRWCGGALYCTHSPMRGRTSLACVFRGQAAAHWHVGDGGGSDAASIRCHRCRCDRSGRRCRAAAVAVAVRVPFRPFWRPHARQGGRRHTAHAQRWGLGRWQAGAPAQDDHGLEARPDDQMGRRSWSAPRVWPAACCDRATEKRWGGGGGGGGHGHGGRHSTVCSWVGLSAVFEEEGDSAAIRGPMRRALSSVRGGEKGAEGELRNIIRHF</sequence>
<evidence type="ECO:0000313" key="2">
    <source>
        <dbReference type="Proteomes" id="UP000798662"/>
    </source>
</evidence>
<dbReference type="Proteomes" id="UP000798662">
    <property type="component" value="Chromosome 2"/>
</dbReference>
<accession>A0ACC3BZV4</accession>
<organism evidence="1 2">
    <name type="scientific">Pyropia yezoensis</name>
    <name type="common">Susabi-nori</name>
    <name type="synonym">Porphyra yezoensis</name>
    <dbReference type="NCBI Taxonomy" id="2788"/>
    <lineage>
        <taxon>Eukaryota</taxon>
        <taxon>Rhodophyta</taxon>
        <taxon>Bangiophyceae</taxon>
        <taxon>Bangiales</taxon>
        <taxon>Bangiaceae</taxon>
        <taxon>Pyropia</taxon>
    </lineage>
</organism>
<evidence type="ECO:0000313" key="1">
    <source>
        <dbReference type="EMBL" id="KAK1863285.1"/>
    </source>
</evidence>
<reference evidence="1" key="1">
    <citation type="submission" date="2019-11" db="EMBL/GenBank/DDBJ databases">
        <title>Nori genome reveals adaptations in red seaweeds to the harsh intertidal environment.</title>
        <authorList>
            <person name="Wang D."/>
            <person name="Mao Y."/>
        </authorList>
    </citation>
    <scope>NUCLEOTIDE SEQUENCE</scope>
    <source>
        <tissue evidence="1">Gametophyte</tissue>
    </source>
</reference>
<proteinExistence type="predicted"/>
<comment type="caution">
    <text evidence="1">The sequence shown here is derived from an EMBL/GenBank/DDBJ whole genome shotgun (WGS) entry which is preliminary data.</text>
</comment>
<protein>
    <submittedName>
        <fullName evidence="1">Uncharacterized protein</fullName>
    </submittedName>
</protein>
<gene>
    <name evidence="1" type="ORF">I4F81_005843</name>
</gene>